<sequence length="162" mass="18861">MITQIVKYLSLMLFRRGRVEKDFLLSPEECEYGYKCAVSDKSAIWIITAHIDANFMKRFKTEWEENVLESGILVYCTTVTFDAMKKLKLVEGLQLFSSERFLFDLIETVPTHVLWKRIGDEGYPATAKHYPKLLIEDPVCQYYEFKYGDIVVGVPHDAYVVI</sequence>
<gene>
    <name evidence="1" type="ORF">GIV89</name>
</gene>
<dbReference type="EMBL" id="AY666015">
    <property type="protein sequence ID" value="AAV91116.1"/>
    <property type="molecule type" value="Genomic_DNA"/>
</dbReference>
<name>Q5GAC7_9VIRU</name>
<protein>
    <submittedName>
        <fullName evidence="1">Uncharacterized protein</fullName>
    </submittedName>
</protein>
<reference evidence="1 2" key="1">
    <citation type="journal article" date="2005" name="J. Virol.">
        <title>Complete genome sequence of the grouper iridovirus and comparison of genomic organization with those of other iridoviruses.</title>
        <authorList>
            <person name="Tsai C.T."/>
            <person name="Ting J.W."/>
            <person name="Wu M.H."/>
            <person name="Wu M.F."/>
            <person name="Guo I.C."/>
            <person name="Chang C.Y."/>
        </authorList>
    </citation>
    <scope>NUCLEOTIDE SEQUENCE [LARGE SCALE GENOMIC DNA]</scope>
</reference>
<evidence type="ECO:0000313" key="2">
    <source>
        <dbReference type="Proteomes" id="UP000102282"/>
    </source>
</evidence>
<accession>Q5GAC7</accession>
<dbReference type="Proteomes" id="UP000102282">
    <property type="component" value="Genome"/>
</dbReference>
<evidence type="ECO:0000313" key="1">
    <source>
        <dbReference type="EMBL" id="AAV91116.1"/>
    </source>
</evidence>
<organism evidence="1 2">
    <name type="scientific">Grouper iridovirus</name>
    <dbReference type="NCBI Taxonomy" id="127569"/>
    <lineage>
        <taxon>Viruses</taxon>
        <taxon>Varidnaviria</taxon>
        <taxon>Bamfordvirae</taxon>
        <taxon>Nucleocytoviricota</taxon>
        <taxon>Megaviricetes</taxon>
        <taxon>Pimascovirales</taxon>
        <taxon>Pimascovirales incertae sedis</taxon>
        <taxon>Iridoviridae</taxon>
        <taxon>Alphairidovirinae</taxon>
        <taxon>Ranavirus</taxon>
        <taxon>Ranavirus epinephelus1</taxon>
        <taxon>Singapore grouper iridovirus</taxon>
    </lineage>
</organism>
<proteinExistence type="predicted"/>